<keyword evidence="5" id="KW-0788">Thiol protease</keyword>
<organism evidence="9 10">
    <name type="scientific">Lithocarpus litseifolius</name>
    <dbReference type="NCBI Taxonomy" id="425828"/>
    <lineage>
        <taxon>Eukaryota</taxon>
        <taxon>Viridiplantae</taxon>
        <taxon>Streptophyta</taxon>
        <taxon>Embryophyta</taxon>
        <taxon>Tracheophyta</taxon>
        <taxon>Spermatophyta</taxon>
        <taxon>Magnoliopsida</taxon>
        <taxon>eudicotyledons</taxon>
        <taxon>Gunneridae</taxon>
        <taxon>Pentapetalae</taxon>
        <taxon>rosids</taxon>
        <taxon>fabids</taxon>
        <taxon>Fagales</taxon>
        <taxon>Fagaceae</taxon>
        <taxon>Lithocarpus</taxon>
    </lineage>
</organism>
<dbReference type="InterPro" id="IPR038765">
    <property type="entry name" value="Papain-like_cys_pep_sf"/>
</dbReference>
<dbReference type="PANTHER" id="PTHR47764">
    <property type="entry name" value="UBIQUITIN-LIKE-SPECIFIC PROTEASE 2B-RELATED"/>
    <property type="match status" value="1"/>
</dbReference>
<protein>
    <recommendedName>
        <fullName evidence="8">Ubiquitin-like protease family profile domain-containing protein</fullName>
    </recommendedName>
</protein>
<evidence type="ECO:0000256" key="1">
    <source>
        <dbReference type="ARBA" id="ARBA00005234"/>
    </source>
</evidence>
<dbReference type="GO" id="GO:0008234">
    <property type="term" value="F:cysteine-type peptidase activity"/>
    <property type="evidence" value="ECO:0007669"/>
    <property type="project" value="UniProtKB-KW"/>
</dbReference>
<dbReference type="Pfam" id="PF02902">
    <property type="entry name" value="Peptidase_C48"/>
    <property type="match status" value="1"/>
</dbReference>
<dbReference type="Gene3D" id="3.30.310.130">
    <property type="entry name" value="Ubiquitin-related"/>
    <property type="match status" value="1"/>
</dbReference>
<feature type="compositionally biased region" description="Basic and acidic residues" evidence="7">
    <location>
        <begin position="114"/>
        <end position="125"/>
    </location>
</feature>
<comment type="caution">
    <text evidence="9">The sequence shown here is derived from an EMBL/GenBank/DDBJ whole genome shotgun (WGS) entry which is preliminary data.</text>
</comment>
<dbReference type="InterPro" id="IPR057375">
    <property type="entry name" value="ULP2A/B_PH"/>
</dbReference>
<dbReference type="Pfam" id="PF25352">
    <property type="entry name" value="PH_ULP"/>
    <property type="match status" value="1"/>
</dbReference>
<comment type="similarity">
    <text evidence="1">Belongs to the peptidase C48 family.</text>
</comment>
<evidence type="ECO:0000256" key="2">
    <source>
        <dbReference type="ARBA" id="ARBA00022670"/>
    </source>
</evidence>
<evidence type="ECO:0000256" key="7">
    <source>
        <dbReference type="SAM" id="MobiDB-lite"/>
    </source>
</evidence>
<comment type="function">
    <text evidence="6">Protease that catalyzes two essential functions in the SUMO pathway: processing of full-length SUMOs to their mature forms and deconjugation of SUMO from targeted proteins.</text>
</comment>
<gene>
    <name evidence="9" type="ORF">SO802_023995</name>
</gene>
<feature type="region of interest" description="Disordered" evidence="7">
    <location>
        <begin position="850"/>
        <end position="871"/>
    </location>
</feature>
<keyword evidence="2" id="KW-0645">Protease</keyword>
<evidence type="ECO:0000313" key="10">
    <source>
        <dbReference type="Proteomes" id="UP001459277"/>
    </source>
</evidence>
<dbReference type="PANTHER" id="PTHR47764:SF2">
    <property type="entry name" value="UBIQUITIN-LIKE PROTEASE FAMILY PROFILE DOMAIN-CONTAINING PROTEIN"/>
    <property type="match status" value="1"/>
</dbReference>
<keyword evidence="10" id="KW-1185">Reference proteome</keyword>
<dbReference type="AlphaFoldDB" id="A0AAW2CAC9"/>
<sequence length="1218" mass="134843">MKSSPQSGAGGFGVFDFKEEDELPDLASEKFLEKFKNCSVDHHSTLKDDFLERVTEGANHGTKEVGSIHCVDIDAIDCKHGCDDANSLKPLGIEGESFADKREFSGLDATQDSDSIRHEQPDLKPDSNGSRCFISELERKDSILEAPTPEKGQIDSALLEAPSKNESVDVISDADESMSGNSPSSPTSETAEDGVSLNGYATDQSFGDMGMDDTDMEVILYTDYVLYRDIYCTGPQLTFSHSCIKISGSNPHGNEGTFNFECGVDDVIDIACQWTRRVETVIIKLRVITEDAVQTNNECSTRAIEELKIAVVEPNWSHKQEMITSMNVKYMAVWDIVEYMDMGMEEDHLLGRRRYFPNFDEPFEEVIYPKGDPDAVSISKRDVDLLQPDTYVNDTIIDFYIKYLKNQIQPEERNHFHFFNSFFFRKLADMDKDPNSASDGRAAFLRVRKWTRKVDIFEKDFIFIPINFNLHWSLIVICHPGEVARLKDEDLDESPKVPCILHMDSIKGNHTGIKTLIQSYLWEEWKERQKEAPEDLSSKFLNLRFVSLELPQQENSFDCGLFLLHYLELFLAEAPVNFSPFKIIKSSKFLDVNWFPPAEASLKRTLIQKLIFALLKNRSPEVSSAACSDEDGPSEFPENNKSETVVEFLSQRCSPAIAPQGNLSSSQAGQGIEMTVLSVSSISPQCVNDTGLVLKEFLESGAAAGSLLGRLPSFDHPSSYYHLNGPTEEDAENSDHFVFLPSGDTGFQQMVGIIPQESSIPYPSRDLGMETSYNLGISMHTEHDNVDSSPEALSCASDDSDVGIIENCPVRENVGTSQREETDDQRRLSTANMECLTDSVLLDAFAVEGSEDPDKMYDGNENNDGLPSHQENSDILLHQDSDIMGNGEVACDNVQEIGDDQIAETHEQQPAKEPIMGNGEVVGCDSVQEIGDNQIAETNEQQPAKELIMGNGEVAGDSVQEIGDDQIAETHEQQPAEELIMGNREVACDSVQEIGDDQIAETQEQQPAKELIMGNGEVACDSVQEIGDNQIAETNEQQPAKELIMGNGEVAGDSVQEIGDDQIAETHEQQPAEELIMGNREVACDSVQEIGDDQIAETQEQQPAKEPIMGNGEVACDSVQEIGDDQIAETHEQQPAKELIMGDREVACDNVQEIGDNQIAETQEQQPAKEPIMGNGEVACVNMQEIGDDHIADAHEQPPAKKPRLISPLEGEGNLTII</sequence>
<evidence type="ECO:0000256" key="4">
    <source>
        <dbReference type="ARBA" id="ARBA00022801"/>
    </source>
</evidence>
<name>A0AAW2CAC9_9ROSI</name>
<feature type="domain" description="Ubiquitin-like protease family profile" evidence="8">
    <location>
        <begin position="376"/>
        <end position="570"/>
    </location>
</feature>
<keyword evidence="3" id="KW-0833">Ubl conjugation pathway</keyword>
<feature type="compositionally biased region" description="Low complexity" evidence="7">
    <location>
        <begin position="177"/>
        <end position="189"/>
    </location>
</feature>
<evidence type="ECO:0000256" key="6">
    <source>
        <dbReference type="ARBA" id="ARBA00057729"/>
    </source>
</evidence>
<evidence type="ECO:0000256" key="5">
    <source>
        <dbReference type="ARBA" id="ARBA00022807"/>
    </source>
</evidence>
<evidence type="ECO:0000256" key="3">
    <source>
        <dbReference type="ARBA" id="ARBA00022786"/>
    </source>
</evidence>
<reference evidence="9 10" key="1">
    <citation type="submission" date="2024-01" db="EMBL/GenBank/DDBJ databases">
        <title>A telomere-to-telomere, gap-free genome of sweet tea (Lithocarpus litseifolius).</title>
        <authorList>
            <person name="Zhou J."/>
        </authorList>
    </citation>
    <scope>NUCLEOTIDE SEQUENCE [LARGE SCALE GENOMIC DNA]</scope>
    <source>
        <strain evidence="9">Zhou-2022a</strain>
        <tissue evidence="9">Leaf</tissue>
    </source>
</reference>
<dbReference type="Proteomes" id="UP001459277">
    <property type="component" value="Unassembled WGS sequence"/>
</dbReference>
<feature type="region of interest" description="Disordered" evidence="7">
    <location>
        <begin position="106"/>
        <end position="130"/>
    </location>
</feature>
<dbReference type="InterPro" id="IPR003653">
    <property type="entry name" value="Peptidase_C48_C"/>
</dbReference>
<keyword evidence="4" id="KW-0378">Hydrolase</keyword>
<evidence type="ECO:0000259" key="8">
    <source>
        <dbReference type="PROSITE" id="PS50600"/>
    </source>
</evidence>
<feature type="region of interest" description="Disordered" evidence="7">
    <location>
        <begin position="142"/>
        <end position="199"/>
    </location>
</feature>
<dbReference type="Gene3D" id="1.10.418.20">
    <property type="match status" value="1"/>
</dbReference>
<accession>A0AAW2CAC9</accession>
<dbReference type="GO" id="GO:0006508">
    <property type="term" value="P:proteolysis"/>
    <property type="evidence" value="ECO:0007669"/>
    <property type="project" value="UniProtKB-KW"/>
</dbReference>
<dbReference type="SUPFAM" id="SSF54001">
    <property type="entry name" value="Cysteine proteinases"/>
    <property type="match status" value="1"/>
</dbReference>
<dbReference type="PROSITE" id="PS50600">
    <property type="entry name" value="ULP_PROTEASE"/>
    <property type="match status" value="1"/>
</dbReference>
<proteinExistence type="inferred from homology"/>
<dbReference type="FunFam" id="3.30.310.130:FF:000006">
    <property type="entry name" value="Probable ubiquitin-like-specific protease 2B"/>
    <property type="match status" value="1"/>
</dbReference>
<dbReference type="EMBL" id="JAZDWU010000008">
    <property type="protein sequence ID" value="KAK9994292.1"/>
    <property type="molecule type" value="Genomic_DNA"/>
</dbReference>
<evidence type="ECO:0000313" key="9">
    <source>
        <dbReference type="EMBL" id="KAK9994292.1"/>
    </source>
</evidence>